<evidence type="ECO:0000256" key="2">
    <source>
        <dbReference type="ARBA" id="ARBA00022801"/>
    </source>
</evidence>
<protein>
    <recommendedName>
        <fullName evidence="6">DNA2/NAM7 helicase-like C-terminal domain-containing protein</fullName>
    </recommendedName>
</protein>
<proteinExistence type="predicted"/>
<keyword evidence="1" id="KW-0547">Nucleotide-binding</keyword>
<sequence length="1207" mass="138243">MAVFAAGTAHRFFFFDFQHIFRLKMSNFGSKNRFSSNRKKKPENNQNYQPEAHGIERPDEFKANYFSRFYRPDYAGSNDRPRGDAENLGPIQMEIQLYTHRNACKFAEKSWEWAENFEERKVLEPASDDSLVPSRCIFKFDSTRSVRAYYRVVSEEDDKYILVACHTNLHGFHRGDLRFVEVTARTVTEEFEDFNIIGKLFLGDILAVTKLKKIRNAPLDPPDARTVTQDSRMIWEVAEMRVLERKLERNTVFAFMKNGSAILKGRNEAARVQTSHQEYIDYDSLYNGSAFIPTKLLNKFTDDYSPKYKPKLLIESARFPCPSALPTIYDYTASEDLSFRFDIGRNAFITEHLIDNNDTVAAENITELCTQMGQSAVLILSDGRADSRMFAILNPSKDETGVKFSIPNPVQHPTEGLWNVNNRIRFEGRFGIIDATIETVVLDGNERSLQMYARVSREFIGMINFRYGTVVVSQREARESPMLEDGYLGKMRDNNGRKIIETLYGGPSLQTEVLLIDTAPLCVFPSDPPVELNEFQNQYVSLMTSGDHPLILGSSPFGCGKSMTIVTASIEKCKSHEDSQQLLITQSNYASVNLIDIARKAKDTKMRVMRYVTDTNWKELPEHCRTEYDLPVLVGTVFGKLASGELESREDFSFNDRTVILAYLHWKQILIEGSLNEVFYKHFVMNKEDIEETPMDRRMKDVSRMLFKFYKPNVIVITADTLQSAMDCSTNFDDVVMCQIDEACQLQECTLISLLRLFPDANYGLIGDIKQLPPFCEDELKGKLKEYGIGNTMERAIKMKMFPEAILRFVYRCHPKTTELLSDLFYDGKLISGVKEDQRNEFMINRPDFWPNPHYPIIVVHNRDKSYKIGTSWGNRAEKILAKQIVKELLKEKDGFKLEPSEIGVISFYAGQTSILSNSFRGTGIKCGTVDAFQGSEREVIILCCTNERISEFMQLSNRLNVAMSRARQATIIIGNLNGLSEAKYWKDIVKKVEANECLADTTKLPFYVSPEQMRRNQKPERERIVLETGEDDEMEADFENLDIFENAETRTHSGQQNYEKQNDRTVNITNHPTDHHQNQQRNQDEHNLNTTRRAPRNRQSNQNEKGPQVRAQNRGRREAPGNTVPRTEVAMYMARNVPSGRGGASKRGGASNRGRNSPRSSELVVKEDNRNNNVNKPASESAQPSSNLRNRGFFANGKLRVEQFDE</sequence>
<feature type="region of interest" description="Disordered" evidence="5">
    <location>
        <begin position="1011"/>
        <end position="1037"/>
    </location>
</feature>
<evidence type="ECO:0000313" key="7">
    <source>
        <dbReference type="EMBL" id="PIC32635.1"/>
    </source>
</evidence>
<dbReference type="InterPro" id="IPR027417">
    <property type="entry name" value="P-loop_NTPase"/>
</dbReference>
<dbReference type="SUPFAM" id="SSF52540">
    <property type="entry name" value="P-loop containing nucleoside triphosphate hydrolases"/>
    <property type="match status" value="1"/>
</dbReference>
<feature type="domain" description="DNA2/NAM7 helicase-like C-terminal" evidence="6">
    <location>
        <begin position="793"/>
        <end position="977"/>
    </location>
</feature>
<keyword evidence="4" id="KW-0067">ATP-binding</keyword>
<feature type="compositionally biased region" description="Polar residues" evidence="5">
    <location>
        <begin position="1089"/>
        <end position="1106"/>
    </location>
</feature>
<dbReference type="Gene3D" id="3.40.50.300">
    <property type="entry name" value="P-loop containing nucleotide triphosphate hydrolases"/>
    <property type="match status" value="2"/>
</dbReference>
<organism evidence="7 8">
    <name type="scientific">Caenorhabditis nigoni</name>
    <dbReference type="NCBI Taxonomy" id="1611254"/>
    <lineage>
        <taxon>Eukaryota</taxon>
        <taxon>Metazoa</taxon>
        <taxon>Ecdysozoa</taxon>
        <taxon>Nematoda</taxon>
        <taxon>Chromadorea</taxon>
        <taxon>Rhabditida</taxon>
        <taxon>Rhabditina</taxon>
        <taxon>Rhabditomorpha</taxon>
        <taxon>Rhabditoidea</taxon>
        <taxon>Rhabditidae</taxon>
        <taxon>Peloderinae</taxon>
        <taxon>Caenorhabditis</taxon>
    </lineage>
</organism>
<dbReference type="GO" id="GO:0005524">
    <property type="term" value="F:ATP binding"/>
    <property type="evidence" value="ECO:0007669"/>
    <property type="project" value="UniProtKB-KW"/>
</dbReference>
<dbReference type="Proteomes" id="UP000230233">
    <property type="component" value="Chromosome IV"/>
</dbReference>
<feature type="region of interest" description="Disordered" evidence="5">
    <location>
        <begin position="1067"/>
        <end position="1195"/>
    </location>
</feature>
<comment type="caution">
    <text evidence="7">The sequence shown here is derived from an EMBL/GenBank/DDBJ whole genome shotgun (WGS) entry which is preliminary data.</text>
</comment>
<keyword evidence="2" id="KW-0378">Hydrolase</keyword>
<accession>A0A2G5TZB5</accession>
<evidence type="ECO:0000256" key="3">
    <source>
        <dbReference type="ARBA" id="ARBA00022806"/>
    </source>
</evidence>
<dbReference type="InterPro" id="IPR041679">
    <property type="entry name" value="DNA2/NAM7-like_C"/>
</dbReference>
<name>A0A2G5TZB5_9PELO</name>
<feature type="compositionally biased region" description="Basic and acidic residues" evidence="5">
    <location>
        <begin position="1073"/>
        <end position="1088"/>
    </location>
</feature>
<dbReference type="EMBL" id="PDUG01000004">
    <property type="protein sequence ID" value="PIC32635.1"/>
    <property type="molecule type" value="Genomic_DNA"/>
</dbReference>
<evidence type="ECO:0000256" key="5">
    <source>
        <dbReference type="SAM" id="MobiDB-lite"/>
    </source>
</evidence>
<dbReference type="FunFam" id="3.40.50.300:FF:002131">
    <property type="entry name" value="Uncharacterized ATP-dependent helicase C05C10.2"/>
    <property type="match status" value="1"/>
</dbReference>
<dbReference type="CDD" id="cd18808">
    <property type="entry name" value="SF1_C_Upf1"/>
    <property type="match status" value="1"/>
</dbReference>
<dbReference type="PANTHER" id="PTHR43788">
    <property type="entry name" value="DNA2/NAM7 HELICASE FAMILY MEMBER"/>
    <property type="match status" value="1"/>
</dbReference>
<keyword evidence="3" id="KW-0347">Helicase</keyword>
<dbReference type="InterPro" id="IPR047187">
    <property type="entry name" value="SF1_C_Upf1"/>
</dbReference>
<feature type="compositionally biased region" description="Polar residues" evidence="5">
    <location>
        <begin position="1172"/>
        <end position="1190"/>
    </location>
</feature>
<feature type="compositionally biased region" description="Low complexity" evidence="5">
    <location>
        <begin position="1148"/>
        <end position="1162"/>
    </location>
</feature>
<feature type="compositionally biased region" description="Basic and acidic residues" evidence="5">
    <location>
        <begin position="1013"/>
        <end position="1026"/>
    </location>
</feature>
<dbReference type="PANTHER" id="PTHR43788:SF16">
    <property type="entry name" value="HELICASE WITH ZINC FINGER 2"/>
    <property type="match status" value="1"/>
</dbReference>
<dbReference type="GO" id="GO:0016787">
    <property type="term" value="F:hydrolase activity"/>
    <property type="evidence" value="ECO:0007669"/>
    <property type="project" value="UniProtKB-KW"/>
</dbReference>
<dbReference type="AlphaFoldDB" id="A0A2G5TZB5"/>
<dbReference type="Pfam" id="PF13087">
    <property type="entry name" value="AAA_12"/>
    <property type="match status" value="1"/>
</dbReference>
<dbReference type="STRING" id="1611254.A0A2G5TZB5"/>
<evidence type="ECO:0000259" key="6">
    <source>
        <dbReference type="Pfam" id="PF13087"/>
    </source>
</evidence>
<dbReference type="OrthoDB" id="2423195at2759"/>
<gene>
    <name evidence="7" type="primary">Cnig_chr_IV.g12891</name>
    <name evidence="7" type="ORF">B9Z55_012891</name>
</gene>
<dbReference type="GO" id="GO:0043139">
    <property type="term" value="F:5'-3' DNA helicase activity"/>
    <property type="evidence" value="ECO:0007669"/>
    <property type="project" value="TreeGrafter"/>
</dbReference>
<evidence type="ECO:0000256" key="1">
    <source>
        <dbReference type="ARBA" id="ARBA00022741"/>
    </source>
</evidence>
<reference evidence="8" key="1">
    <citation type="submission" date="2017-10" db="EMBL/GenBank/DDBJ databases">
        <title>Rapid genome shrinkage in a self-fertile nematode reveals novel sperm competition proteins.</title>
        <authorList>
            <person name="Yin D."/>
            <person name="Schwarz E.M."/>
            <person name="Thomas C.G."/>
            <person name="Felde R.L."/>
            <person name="Korf I.F."/>
            <person name="Cutter A.D."/>
            <person name="Schartner C.M."/>
            <person name="Ralston E.J."/>
            <person name="Meyer B.J."/>
            <person name="Haag E.S."/>
        </authorList>
    </citation>
    <scope>NUCLEOTIDE SEQUENCE [LARGE SCALE GENOMIC DNA]</scope>
    <source>
        <strain evidence="8">JU1422</strain>
    </source>
</reference>
<feature type="region of interest" description="Disordered" evidence="5">
    <location>
        <begin position="32"/>
        <end position="54"/>
    </location>
</feature>
<evidence type="ECO:0000313" key="8">
    <source>
        <dbReference type="Proteomes" id="UP000230233"/>
    </source>
</evidence>
<evidence type="ECO:0000256" key="4">
    <source>
        <dbReference type="ARBA" id="ARBA00022840"/>
    </source>
</evidence>
<dbReference type="InterPro" id="IPR050534">
    <property type="entry name" value="Coronavir_polyprotein_1ab"/>
</dbReference>
<keyword evidence="8" id="KW-1185">Reference proteome</keyword>